<dbReference type="PANTHER" id="PTHR47160">
    <property type="entry name" value="PUTATIVE-RELATED"/>
    <property type="match status" value="1"/>
</dbReference>
<name>A0A0C2JM39_THEKT</name>
<evidence type="ECO:0000256" key="3">
    <source>
        <dbReference type="ARBA" id="ARBA00022833"/>
    </source>
</evidence>
<evidence type="ECO:0000256" key="1">
    <source>
        <dbReference type="ARBA" id="ARBA00022723"/>
    </source>
</evidence>
<dbReference type="GO" id="GO:0008270">
    <property type="term" value="F:zinc ion binding"/>
    <property type="evidence" value="ECO:0007669"/>
    <property type="project" value="UniProtKB-KW"/>
</dbReference>
<comment type="caution">
    <text evidence="6">The sequence shown here is derived from an EMBL/GenBank/DDBJ whole genome shotgun (WGS) entry which is preliminary data.</text>
</comment>
<evidence type="ECO:0008006" key="8">
    <source>
        <dbReference type="Google" id="ProtNLM"/>
    </source>
</evidence>
<organism evidence="6 7">
    <name type="scientific">Thelohanellus kitauei</name>
    <name type="common">Myxosporean</name>
    <dbReference type="NCBI Taxonomy" id="669202"/>
    <lineage>
        <taxon>Eukaryota</taxon>
        <taxon>Metazoa</taxon>
        <taxon>Cnidaria</taxon>
        <taxon>Myxozoa</taxon>
        <taxon>Myxosporea</taxon>
        <taxon>Bivalvulida</taxon>
        <taxon>Platysporina</taxon>
        <taxon>Myxobolidae</taxon>
        <taxon>Thelohanellus</taxon>
    </lineage>
</organism>
<evidence type="ECO:0000259" key="4">
    <source>
        <dbReference type="Pfam" id="PF04500"/>
    </source>
</evidence>
<dbReference type="OMA" id="YTIHVMI"/>
<dbReference type="PANTHER" id="PTHR47160:SF10">
    <property type="entry name" value="MULE TRANSPOSASE DOMAIN-CONTAINING PROTEIN"/>
    <property type="match status" value="1"/>
</dbReference>
<keyword evidence="1" id="KW-0479">Metal-binding</keyword>
<evidence type="ECO:0000256" key="2">
    <source>
        <dbReference type="ARBA" id="ARBA00022771"/>
    </source>
</evidence>
<keyword evidence="7" id="KW-1185">Reference proteome</keyword>
<proteinExistence type="predicted"/>
<sequence>MLLYNGFLYHKERSNAQKTVWRCCLYDKISCPARCHVLNDSVLLEIQKHKHAPNPINIEMKKIYNNVKNIARNTQISTHAVISRGTLSISQAAQGSLPSLQTIKKYVQRIRNRDSSILPNPQTLSQLIIPDIYKVSLSGEVFLIHDNNSPRRTLVFASVRFIDALKNSDFWHCDGTFKVVPSIFTQLFTIHVTIGNTVIPAVYSLLSNKERASYEEVFAIIRGVVDGYQPGSILMDFEMSMMNAARNIFPDSSIKGCFFHLGQCIWRKIQESALVLRRYKDEPDFCLNIKTLMALAFLPPSDVIVGFETLVTSPFFADNIEELQYITDYFEDNWIGRNGHNNIRRNARFPIHMWNLMQTVMDGQARTNNAVEGWHNSFSKSLGSSHPNIWVFLKAIQKEQNLNEYRLSQANAGANTPQRRVYRDLTLRIENLVRRYQPGTNILNFLVGIAFNLNI</sequence>
<dbReference type="Proteomes" id="UP000031668">
    <property type="component" value="Unassembled WGS sequence"/>
</dbReference>
<reference evidence="6 7" key="1">
    <citation type="journal article" date="2014" name="Genome Biol. Evol.">
        <title>The genome of the myxosporean Thelohanellus kitauei shows adaptations to nutrient acquisition within its fish host.</title>
        <authorList>
            <person name="Yang Y."/>
            <person name="Xiong J."/>
            <person name="Zhou Z."/>
            <person name="Huo F."/>
            <person name="Miao W."/>
            <person name="Ran C."/>
            <person name="Liu Y."/>
            <person name="Zhang J."/>
            <person name="Feng J."/>
            <person name="Wang M."/>
            <person name="Wang M."/>
            <person name="Wang L."/>
            <person name="Yao B."/>
        </authorList>
    </citation>
    <scope>NUCLEOTIDE SEQUENCE [LARGE SCALE GENOMIC DNA]</scope>
    <source>
        <strain evidence="6">Wuqing</strain>
    </source>
</reference>
<dbReference type="InterPro" id="IPR018289">
    <property type="entry name" value="MULE_transposase_dom"/>
</dbReference>
<protein>
    <recommendedName>
        <fullName evidence="8">MULE transposase domain-containing protein</fullName>
    </recommendedName>
</protein>
<accession>A0A0C2JM39</accession>
<gene>
    <name evidence="6" type="ORF">RF11_09711</name>
</gene>
<evidence type="ECO:0000259" key="5">
    <source>
        <dbReference type="Pfam" id="PF10551"/>
    </source>
</evidence>
<dbReference type="Pfam" id="PF10551">
    <property type="entry name" value="MULE"/>
    <property type="match status" value="1"/>
</dbReference>
<keyword evidence="3" id="KW-0862">Zinc</keyword>
<dbReference type="OrthoDB" id="10051448at2759"/>
<keyword evidence="2" id="KW-0863">Zinc-finger</keyword>
<dbReference type="InterPro" id="IPR007588">
    <property type="entry name" value="Znf_FLYWCH"/>
</dbReference>
<dbReference type="Gene3D" id="2.20.25.240">
    <property type="match status" value="1"/>
</dbReference>
<evidence type="ECO:0000313" key="7">
    <source>
        <dbReference type="Proteomes" id="UP000031668"/>
    </source>
</evidence>
<dbReference type="AlphaFoldDB" id="A0A0C2JM39"/>
<evidence type="ECO:0000313" key="6">
    <source>
        <dbReference type="EMBL" id="KII70448.1"/>
    </source>
</evidence>
<dbReference type="Pfam" id="PF04500">
    <property type="entry name" value="FLYWCH"/>
    <property type="match status" value="1"/>
</dbReference>
<feature type="domain" description="FLYWCH-type" evidence="4">
    <location>
        <begin position="1"/>
        <end position="51"/>
    </location>
</feature>
<feature type="domain" description="MULE transposase" evidence="5">
    <location>
        <begin position="171"/>
        <end position="261"/>
    </location>
</feature>
<dbReference type="EMBL" id="JWZT01002080">
    <property type="protein sequence ID" value="KII70448.1"/>
    <property type="molecule type" value="Genomic_DNA"/>
</dbReference>